<dbReference type="PROSITE" id="PS50084">
    <property type="entry name" value="KH_TYPE_1"/>
    <property type="match status" value="1"/>
</dbReference>
<evidence type="ECO:0000313" key="4">
    <source>
        <dbReference type="EMBL" id="KAJ0197965.1"/>
    </source>
</evidence>
<accession>A0A9R1X2A0</accession>
<dbReference type="GO" id="GO:0003723">
    <property type="term" value="F:RNA binding"/>
    <property type="evidence" value="ECO:0007669"/>
    <property type="project" value="UniProtKB-UniRule"/>
</dbReference>
<organism evidence="4 5">
    <name type="scientific">Lactuca sativa</name>
    <name type="common">Garden lettuce</name>
    <dbReference type="NCBI Taxonomy" id="4236"/>
    <lineage>
        <taxon>Eukaryota</taxon>
        <taxon>Viridiplantae</taxon>
        <taxon>Streptophyta</taxon>
        <taxon>Embryophyta</taxon>
        <taxon>Tracheophyta</taxon>
        <taxon>Spermatophyta</taxon>
        <taxon>Magnoliopsida</taxon>
        <taxon>eudicotyledons</taxon>
        <taxon>Gunneridae</taxon>
        <taxon>Pentapetalae</taxon>
        <taxon>asterids</taxon>
        <taxon>campanulids</taxon>
        <taxon>Asterales</taxon>
        <taxon>Asteraceae</taxon>
        <taxon>Cichorioideae</taxon>
        <taxon>Cichorieae</taxon>
        <taxon>Lactucinae</taxon>
        <taxon>Lactuca</taxon>
    </lineage>
</organism>
<keyword evidence="1" id="KW-0694">RNA-binding</keyword>
<evidence type="ECO:0000256" key="1">
    <source>
        <dbReference type="PROSITE-ProRule" id="PRU00117"/>
    </source>
</evidence>
<gene>
    <name evidence="4" type="ORF">LSAT_V11C700364610</name>
</gene>
<dbReference type="AlphaFoldDB" id="A0A9R1X2A0"/>
<dbReference type="EMBL" id="NBSK02000007">
    <property type="protein sequence ID" value="KAJ0197965.1"/>
    <property type="molecule type" value="Genomic_DNA"/>
</dbReference>
<dbReference type="InterPro" id="IPR004088">
    <property type="entry name" value="KH_dom_type_1"/>
</dbReference>
<sequence length="150" mass="16588">MISAISRSGTAIETPKTVIDDEIRATDAIETERAVEAAKEKEVEPLDDHPTVEAKMKEAPEKEAKSVADHLTEVAGAAETTIPYKKLPVDSVIRIIVPVHKVESIFGRNGDLIKKICEETKRVFGSAFLTRKVFLDKSAYLLIVVVKRVF</sequence>
<comment type="caution">
    <text evidence="4">The sequence shown here is derived from an EMBL/GenBank/DDBJ whole genome shotgun (WGS) entry which is preliminary data.</text>
</comment>
<evidence type="ECO:0000313" key="5">
    <source>
        <dbReference type="Proteomes" id="UP000235145"/>
    </source>
</evidence>
<dbReference type="SUPFAM" id="SSF54791">
    <property type="entry name" value="Eukaryotic type KH-domain (KH-domain type I)"/>
    <property type="match status" value="1"/>
</dbReference>
<reference evidence="4 5" key="1">
    <citation type="journal article" date="2017" name="Nat. Commun.">
        <title>Genome assembly with in vitro proximity ligation data and whole-genome triplication in lettuce.</title>
        <authorList>
            <person name="Reyes-Chin-Wo S."/>
            <person name="Wang Z."/>
            <person name="Yang X."/>
            <person name="Kozik A."/>
            <person name="Arikit S."/>
            <person name="Song C."/>
            <person name="Xia L."/>
            <person name="Froenicke L."/>
            <person name="Lavelle D.O."/>
            <person name="Truco M.J."/>
            <person name="Xia R."/>
            <person name="Zhu S."/>
            <person name="Xu C."/>
            <person name="Xu H."/>
            <person name="Xu X."/>
            <person name="Cox K."/>
            <person name="Korf I."/>
            <person name="Meyers B.C."/>
            <person name="Michelmore R.W."/>
        </authorList>
    </citation>
    <scope>NUCLEOTIDE SEQUENCE [LARGE SCALE GENOMIC DNA]</scope>
    <source>
        <strain evidence="5">cv. Salinas</strain>
        <tissue evidence="4">Seedlings</tissue>
    </source>
</reference>
<feature type="region of interest" description="Disordered" evidence="2">
    <location>
        <begin position="40"/>
        <end position="63"/>
    </location>
</feature>
<dbReference type="Proteomes" id="UP000235145">
    <property type="component" value="Unassembled WGS sequence"/>
</dbReference>
<name>A0A9R1X2A0_LACSA</name>
<evidence type="ECO:0000259" key="3">
    <source>
        <dbReference type="Pfam" id="PF00013"/>
    </source>
</evidence>
<dbReference type="Pfam" id="PF00013">
    <property type="entry name" value="KH_1"/>
    <property type="match status" value="1"/>
</dbReference>
<evidence type="ECO:0000256" key="2">
    <source>
        <dbReference type="SAM" id="MobiDB-lite"/>
    </source>
</evidence>
<keyword evidence="5" id="KW-1185">Reference proteome</keyword>
<feature type="domain" description="K Homology" evidence="3">
    <location>
        <begin position="93"/>
        <end position="121"/>
    </location>
</feature>
<proteinExistence type="predicted"/>
<dbReference type="InterPro" id="IPR036612">
    <property type="entry name" value="KH_dom_type_1_sf"/>
</dbReference>
<protein>
    <recommendedName>
        <fullName evidence="3">K Homology domain-containing protein</fullName>
    </recommendedName>
</protein>